<feature type="domain" description="Helicase C-terminal" evidence="13">
    <location>
        <begin position="1048"/>
        <end position="1213"/>
    </location>
</feature>
<evidence type="ECO:0000256" key="9">
    <source>
        <dbReference type="SAM" id="Coils"/>
    </source>
</evidence>
<dbReference type="InterPro" id="IPR001650">
    <property type="entry name" value="Helicase_C-like"/>
</dbReference>
<dbReference type="SMART" id="SM00490">
    <property type="entry name" value="HELICc"/>
    <property type="match status" value="1"/>
</dbReference>
<dbReference type="Pfam" id="PF00271">
    <property type="entry name" value="Helicase_C"/>
    <property type="match status" value="1"/>
</dbReference>
<accession>A0ABQ8F572</accession>
<dbReference type="InterPro" id="IPR011545">
    <property type="entry name" value="DEAD/DEAH_box_helicase_dom"/>
</dbReference>
<evidence type="ECO:0000256" key="7">
    <source>
        <dbReference type="ARBA" id="ARBA00038511"/>
    </source>
</evidence>
<feature type="compositionally biased region" description="Basic and acidic residues" evidence="10">
    <location>
        <begin position="134"/>
        <end position="156"/>
    </location>
</feature>
<comment type="caution">
    <text evidence="15">The sequence shown here is derived from an EMBL/GenBank/DDBJ whole genome shotgun (WGS) entry which is preliminary data.</text>
</comment>
<feature type="region of interest" description="Disordered" evidence="10">
    <location>
        <begin position="1582"/>
        <end position="1622"/>
    </location>
</feature>
<feature type="compositionally biased region" description="Basic and acidic residues" evidence="10">
    <location>
        <begin position="169"/>
        <end position="242"/>
    </location>
</feature>
<feature type="compositionally biased region" description="Low complexity" evidence="10">
    <location>
        <begin position="1684"/>
        <end position="1697"/>
    </location>
</feature>
<evidence type="ECO:0000256" key="1">
    <source>
        <dbReference type="ARBA" id="ARBA00012552"/>
    </source>
</evidence>
<dbReference type="InterPro" id="IPR027417">
    <property type="entry name" value="P-loop_NTPase"/>
</dbReference>
<dbReference type="Pfam" id="PF00010">
    <property type="entry name" value="HLH"/>
    <property type="match status" value="1"/>
</dbReference>
<feature type="compositionally biased region" description="Acidic residues" evidence="10">
    <location>
        <begin position="623"/>
        <end position="632"/>
    </location>
</feature>
<feature type="domain" description="Helicase ATP-binding" evidence="12">
    <location>
        <begin position="859"/>
        <end position="1037"/>
    </location>
</feature>
<dbReference type="InterPro" id="IPR056149">
    <property type="entry name" value="PRP5/DDX46/KHDC4_KH"/>
</dbReference>
<dbReference type="PROSITE" id="PS51192">
    <property type="entry name" value="HELICASE_ATP_BIND_1"/>
    <property type="match status" value="1"/>
</dbReference>
<protein>
    <recommendedName>
        <fullName evidence="1">RNA helicase</fullName>
        <ecNumber evidence="1">3.6.4.13</ecNumber>
    </recommendedName>
</protein>
<evidence type="ECO:0000256" key="8">
    <source>
        <dbReference type="PROSITE-ProRule" id="PRU00552"/>
    </source>
</evidence>
<dbReference type="Proteomes" id="UP001648503">
    <property type="component" value="Unassembled WGS sequence"/>
</dbReference>
<evidence type="ECO:0000256" key="10">
    <source>
        <dbReference type="SAM" id="MobiDB-lite"/>
    </source>
</evidence>
<dbReference type="PROSITE" id="PS51195">
    <property type="entry name" value="Q_MOTIF"/>
    <property type="match status" value="1"/>
</dbReference>
<feature type="region of interest" description="Disordered" evidence="10">
    <location>
        <begin position="1684"/>
        <end position="1715"/>
    </location>
</feature>
<keyword evidence="4" id="KW-0347">Helicase</keyword>
<dbReference type="PROSITE" id="PS50888">
    <property type="entry name" value="BHLH"/>
    <property type="match status" value="1"/>
</dbReference>
<feature type="compositionally biased region" description="Low complexity" evidence="10">
    <location>
        <begin position="1582"/>
        <end position="1601"/>
    </location>
</feature>
<dbReference type="InterPro" id="IPR014014">
    <property type="entry name" value="RNA_helicase_DEAD_Q_motif"/>
</dbReference>
<reference evidence="15 16" key="1">
    <citation type="submission" date="2021-02" db="EMBL/GenBank/DDBJ databases">
        <title>Variation within the Batrachochytrium salamandrivorans European outbreak.</title>
        <authorList>
            <person name="Kelly M."/>
            <person name="Pasmans F."/>
            <person name="Shea T.P."/>
            <person name="Munoz J.F."/>
            <person name="Carranza S."/>
            <person name="Cuomo C.A."/>
            <person name="Martel A."/>
        </authorList>
    </citation>
    <scope>NUCLEOTIDE SEQUENCE [LARGE SCALE GENOMIC DNA]</scope>
    <source>
        <strain evidence="15 16">AMFP18/2</strain>
    </source>
</reference>
<gene>
    <name evidence="15" type="ORF">BASA50_009217</name>
</gene>
<feature type="compositionally biased region" description="Low complexity" evidence="10">
    <location>
        <begin position="243"/>
        <end position="254"/>
    </location>
</feature>
<feature type="compositionally biased region" description="Low complexity" evidence="10">
    <location>
        <begin position="1705"/>
        <end position="1715"/>
    </location>
</feature>
<feature type="compositionally biased region" description="Polar residues" evidence="10">
    <location>
        <begin position="1329"/>
        <end position="1343"/>
    </location>
</feature>
<feature type="region of interest" description="Disordered" evidence="10">
    <location>
        <begin position="1839"/>
        <end position="1860"/>
    </location>
</feature>
<keyword evidence="2" id="KW-0547">Nucleotide-binding</keyword>
<feature type="compositionally biased region" description="Low complexity" evidence="10">
    <location>
        <begin position="1609"/>
        <end position="1622"/>
    </location>
</feature>
<dbReference type="InterPro" id="IPR000477">
    <property type="entry name" value="RT_dom"/>
</dbReference>
<keyword evidence="5" id="KW-0067">ATP-binding</keyword>
<feature type="compositionally biased region" description="Basic and acidic residues" evidence="10">
    <location>
        <begin position="1"/>
        <end position="15"/>
    </location>
</feature>
<dbReference type="SMART" id="SM00487">
    <property type="entry name" value="DEXDc"/>
    <property type="match status" value="1"/>
</dbReference>
<proteinExistence type="inferred from homology"/>
<feature type="compositionally biased region" description="Basic residues" evidence="10">
    <location>
        <begin position="61"/>
        <end position="77"/>
    </location>
</feature>
<feature type="coiled-coil region" evidence="9">
    <location>
        <begin position="1981"/>
        <end position="2008"/>
    </location>
</feature>
<dbReference type="Gene3D" id="3.40.50.300">
    <property type="entry name" value="P-loop containing nucleotide triphosphate hydrolases"/>
    <property type="match status" value="2"/>
</dbReference>
<dbReference type="SUPFAM" id="SSF52540">
    <property type="entry name" value="P-loop containing nucleoside triphosphate hydrolases"/>
    <property type="match status" value="1"/>
</dbReference>
<dbReference type="SMART" id="SM00353">
    <property type="entry name" value="HLH"/>
    <property type="match status" value="1"/>
</dbReference>
<evidence type="ECO:0000259" key="12">
    <source>
        <dbReference type="PROSITE" id="PS51192"/>
    </source>
</evidence>
<feature type="region of interest" description="Disordered" evidence="10">
    <location>
        <begin position="1"/>
        <end position="268"/>
    </location>
</feature>
<dbReference type="InterPro" id="IPR018247">
    <property type="entry name" value="EF_Hand_1_Ca_BS"/>
</dbReference>
<keyword evidence="16" id="KW-1185">Reference proteome</keyword>
<feature type="compositionally biased region" description="Gly residues" evidence="10">
    <location>
        <begin position="1348"/>
        <end position="1359"/>
    </location>
</feature>
<evidence type="ECO:0000256" key="2">
    <source>
        <dbReference type="ARBA" id="ARBA00022741"/>
    </source>
</evidence>
<evidence type="ECO:0000313" key="16">
    <source>
        <dbReference type="Proteomes" id="UP001648503"/>
    </source>
</evidence>
<keyword evidence="6" id="KW-0508">mRNA splicing</keyword>
<dbReference type="Pfam" id="PF00078">
    <property type="entry name" value="RVT_1"/>
    <property type="match status" value="1"/>
</dbReference>
<evidence type="ECO:0000256" key="3">
    <source>
        <dbReference type="ARBA" id="ARBA00022801"/>
    </source>
</evidence>
<feature type="domain" description="DEAD-box RNA helicase Q" evidence="14">
    <location>
        <begin position="827"/>
        <end position="856"/>
    </location>
</feature>
<feature type="region of interest" description="Disordered" evidence="10">
    <location>
        <begin position="623"/>
        <end position="646"/>
    </location>
</feature>
<feature type="compositionally biased region" description="Low complexity" evidence="10">
    <location>
        <begin position="1508"/>
        <end position="1532"/>
    </location>
</feature>
<evidence type="ECO:0000259" key="13">
    <source>
        <dbReference type="PROSITE" id="PS51194"/>
    </source>
</evidence>
<evidence type="ECO:0000259" key="11">
    <source>
        <dbReference type="PROSITE" id="PS50888"/>
    </source>
</evidence>
<dbReference type="SUPFAM" id="SSF47459">
    <property type="entry name" value="HLH, helix-loop-helix DNA-binding domain"/>
    <property type="match status" value="1"/>
</dbReference>
<sequence length="2487" mass="270809">MPRSVTDDSDKDGGGRSRGRIHHRDSVGNSSRSSRSGRDGHAESRKHRSGTKSRSTSSSRSRSRSRSKSRSRSRSRSSHSTSPSRESSRKRQRVSDTRSKKSSRDKDHSHDSDSRRERRSRQSSLQNSSSSVSHSKDKKRDRDTTGSSRRDKDVKESKRHGRSPSTERSSMKSKDRSHYSDRSSRDKDRHSERRSDKDRDLYREKDSDKSCLSSRDKERGRTKSKHQSRDADRKKDTSRDNSVRVSRSSRSRSSTSKDDETELTKTSNGDTLVLSEKVGVSAVSADSVDLVTTPEVLIHKTNTLSTPSVEKEATAESQSKVASMSLDDATPTIMSVVEPLAIADDAESKTVIAVSNRDQAESCALPLHTLSSSVGVTTGTTLSTPGSVTVNTLIVDGSLSDPSASSTAGQHDISLEDSAVSILSLMESGASNQGESVLTREIVNDISSMSDSTKMHTGVVDEEEEKMRHRRERIEQWKKDRAAKNPESHEISDAKQADVKMADVDMSTTATTAAPEVKKSWNLEDDDDDDMDVEPTSITQESAVAALSSDFVLPKMTYSNRRNIGKSIPAKPIFTKPLLSKPIIIFGKSAAKSVTLVKSALGFRNSAVAPKTMEVSLTRVTLDDEEDDDEQTDGFHSGASFRAESQVSSTARGSSILLSNVLESDTNFQIETAAVPDASLSADEADPLDEFMADVQNQVTRINKQDAVVAAAASSEASKNAAAAESNTAGVTATANTTADDVIVEDDDEDQTIDANEIIAAAVAKLTAKKKDIVPVNHSQIDYEPFRKDFYIEPPELASMTAEEVDQKRIDLDGIKIRGVRCPKPIEKWTHFGMPPGVLEVIRRVLKYERPSSIQSQAIPAIVGGRDVIGIAKTGSGKTIAFLLPMFRHIKDQRPIQAMEGPIALIMTPTRELAVQIHRECKHFTKVLNLRAVCCYGGSPIKDQIAELKRGAEIIICTPGRMIDLLCSNAGRVTNLRRVTYLVLDEADRMFDMGFEPQVMKMVNNIRPDRQTVLFSATFPRKMEALARKILRKPLEITVGGRSVVASDVTQIVEVHQSDEIKFLRLLEILGLNAATDADSKILIFVDRQEAADNMLNKLLRRGYPCQSLHGGKDQADRDSTLSDFKTGSTNILIATSVAARGLDVKQLKIVVNYECPNHMEDYVHRVGRTGRAGNKGTAYTFIMPEQDRFALDIVKALTMSGVEIPAPLQLLTDRFMEKIKSGYAHFSSSGFGGRGLEQLDKERDMVKRIQKKSHVGGEYECEDDEEQAVLDDEEEEVDTLRNPNGGVGTTEMPFVSNGAATVPAVGTGVSAGSALGGSTVNGGVLSTSTPSLVNPSGPGASTLSVGNAGGSVGSGSGSGSTSLSAAARAQDVLARINASIRGKGLEAPKSTDAPFFCEVEINDYVQKARWRVTNKEQITLISEVSGTAITTRGTFVEKGKQPGPGQRKLYLFIEGESQMALDRAKVEIKRILTEATLASMEGDSGTRYSAPQSIQPQLEPTVLQMHSSGLNSSNNNKAANNSSGLSGSRSSKANSAAATKAVVAAAVAAAKSATSAGQADPSSGANGGSIAPTLSSAGGTITNGGSISSSNGRAASGNSRKGNTMMGNSLTNNSISNSDISNANETTTMQLQLPKHDETLDLDLELESIPTMTASSISASINVAAAAAAAAAAATSNATMGAVASANTPKGSSGKGHSSKKAKAINNNNNNTVNNNPIIHNNNNTAANLLNFNTDLDAVTADSQMFAGRSKKQMQQLQQQLQLQQQQMQQQMQQQTAVDNIQQQMRLAYAQAAAGGKQQIPGNRPPLMFDYALAAAAAAAYNPLAAAVAAAAAARSMNNQSQQHQSTNEQQQQQQNLQHGRQMMIGQNELQAAQLLHQTMTGSNALDCLLQQSDPSNSKHPIGSEEWMRQRRENHREVERKRRETISDGIAELAKMVPDGDKNKGSVLQRAIQYILQLQQQQSSVNEQWSKDKIMTEQLLADITKQNEILKDDNQALRKRIADDAQQSTKRLRHRGVRQGCPLSGLLFNLFINDILDGVAPITVPGLPRDTNPIRGLMYADDVAVFADSEQSLLAASTAVEQWANWWEMQFGVAKCGIISFTGHLAPRLDNPLDIRLHGQLVSRVESYKYLGVLIDSKLDHSAWLKQKRSALEHTISALHPVLANHQLTVNYRSRIFSAVDMGKAYYGLELVGGNKSHLAPLQTTINKGIRLFTGARLSTAIGPLLVETGIGSLLTRSLVSRVRLLEQSVTKRTPINAICSGTDNDVFTLNVQGQLVRSQRWFWSRRTKQLYKNRYWLTPQVRPKTVKQRHSFALMETLRTCGDSASLQKYVTRQFLDTFGFFKDPSFDQLRAHGTRYLMLARMDALWTARKAIQIGILVDTHPFSVDHCILCDQQLLSTSIAHLVVECEQVAGHRIQSGLVPAIQKSRLRLLGRSTRSGCGECIYLAPRWSLEWRSRSGPVVGWTGLWSMNLWGRGMIIGRWQHG</sequence>
<dbReference type="PANTHER" id="PTHR47958">
    <property type="entry name" value="ATP-DEPENDENT RNA HELICASE DBP3"/>
    <property type="match status" value="1"/>
</dbReference>
<evidence type="ECO:0000256" key="6">
    <source>
        <dbReference type="ARBA" id="ARBA00023187"/>
    </source>
</evidence>
<keyword evidence="6" id="KW-0507">mRNA processing</keyword>
<dbReference type="PROSITE" id="PS00039">
    <property type="entry name" value="DEAD_ATP_HELICASE"/>
    <property type="match status" value="1"/>
</dbReference>
<feature type="compositionally biased region" description="Basic and acidic residues" evidence="10">
    <location>
        <begin position="86"/>
        <end position="116"/>
    </location>
</feature>
<organism evidence="15 16">
    <name type="scientific">Batrachochytrium salamandrivorans</name>
    <dbReference type="NCBI Taxonomy" id="1357716"/>
    <lineage>
        <taxon>Eukaryota</taxon>
        <taxon>Fungi</taxon>
        <taxon>Fungi incertae sedis</taxon>
        <taxon>Chytridiomycota</taxon>
        <taxon>Chytridiomycota incertae sedis</taxon>
        <taxon>Chytridiomycetes</taxon>
        <taxon>Rhizophydiales</taxon>
        <taxon>Rhizophydiales incertae sedis</taxon>
        <taxon>Batrachochytrium</taxon>
    </lineage>
</organism>
<feature type="compositionally biased region" description="Low complexity" evidence="10">
    <location>
        <begin position="122"/>
        <end position="133"/>
    </location>
</feature>
<dbReference type="CDD" id="cd17953">
    <property type="entry name" value="DEADc_DDX46"/>
    <property type="match status" value="1"/>
</dbReference>
<dbReference type="InterPro" id="IPR014001">
    <property type="entry name" value="Helicase_ATP-bd"/>
</dbReference>
<dbReference type="PROSITE" id="PS00018">
    <property type="entry name" value="EF_HAND_1"/>
    <property type="match status" value="1"/>
</dbReference>
<feature type="region of interest" description="Disordered" evidence="10">
    <location>
        <begin position="508"/>
        <end position="528"/>
    </location>
</feature>
<dbReference type="CDD" id="cd18787">
    <property type="entry name" value="SF2_C_DEAD"/>
    <property type="match status" value="1"/>
</dbReference>
<dbReference type="InterPro" id="IPR036638">
    <property type="entry name" value="HLH_DNA-bd_sf"/>
</dbReference>
<feature type="domain" description="BHLH" evidence="11">
    <location>
        <begin position="1911"/>
        <end position="1959"/>
    </location>
</feature>
<dbReference type="PROSITE" id="PS51194">
    <property type="entry name" value="HELICASE_CTER"/>
    <property type="match status" value="1"/>
</dbReference>
<name>A0ABQ8F572_9FUNG</name>
<dbReference type="InterPro" id="IPR000629">
    <property type="entry name" value="RNA-helicase_DEAD-box_CS"/>
</dbReference>
<feature type="coiled-coil region" evidence="9">
    <location>
        <begin position="1748"/>
        <end position="1779"/>
    </location>
</feature>
<dbReference type="EC" id="3.6.4.13" evidence="1"/>
<feature type="compositionally biased region" description="Low complexity" evidence="10">
    <location>
        <begin position="1839"/>
        <end position="1859"/>
    </location>
</feature>
<evidence type="ECO:0000313" key="15">
    <source>
        <dbReference type="EMBL" id="KAH6590692.1"/>
    </source>
</evidence>
<dbReference type="Pfam" id="PF23469">
    <property type="entry name" value="KH_12"/>
    <property type="match status" value="1"/>
</dbReference>
<dbReference type="InterPro" id="IPR011598">
    <property type="entry name" value="bHLH_dom"/>
</dbReference>
<comment type="similarity">
    <text evidence="7">Belongs to the DEAD box helicase family. DDX46/PRP5 subfamily.</text>
</comment>
<dbReference type="Pfam" id="PF00270">
    <property type="entry name" value="DEAD"/>
    <property type="match status" value="1"/>
</dbReference>
<feature type="region of interest" description="Disordered" evidence="10">
    <location>
        <begin position="1507"/>
        <end position="1532"/>
    </location>
</feature>
<dbReference type="InterPro" id="IPR043502">
    <property type="entry name" value="DNA/RNA_pol_sf"/>
</dbReference>
<evidence type="ECO:0000256" key="4">
    <source>
        <dbReference type="ARBA" id="ARBA00022806"/>
    </source>
</evidence>
<keyword evidence="9" id="KW-0175">Coiled coil</keyword>
<feature type="short sequence motif" description="Q motif" evidence="8">
    <location>
        <begin position="827"/>
        <end position="856"/>
    </location>
</feature>
<dbReference type="EMBL" id="JAFCIX010000426">
    <property type="protein sequence ID" value="KAH6590692.1"/>
    <property type="molecule type" value="Genomic_DNA"/>
</dbReference>
<feature type="region of interest" description="Disordered" evidence="10">
    <location>
        <begin position="1329"/>
        <end position="1362"/>
    </location>
</feature>
<evidence type="ECO:0000256" key="5">
    <source>
        <dbReference type="ARBA" id="ARBA00022840"/>
    </source>
</evidence>
<keyword evidence="3" id="KW-0378">Hydrolase</keyword>
<evidence type="ECO:0000259" key="14">
    <source>
        <dbReference type="PROSITE" id="PS51195"/>
    </source>
</evidence>
<dbReference type="SUPFAM" id="SSF56672">
    <property type="entry name" value="DNA/RNA polymerases"/>
    <property type="match status" value="1"/>
</dbReference>
<dbReference type="Gene3D" id="4.10.280.10">
    <property type="entry name" value="Helix-loop-helix DNA-binding domain"/>
    <property type="match status" value="1"/>
</dbReference>